<evidence type="ECO:0000313" key="3">
    <source>
        <dbReference type="EMBL" id="ALA56731.1"/>
    </source>
</evidence>
<name>A0A0K2G6Y0_NITMO</name>
<feature type="compositionally biased region" description="Basic and acidic residues" evidence="2">
    <location>
        <begin position="1"/>
        <end position="14"/>
    </location>
</feature>
<organism evidence="3 4">
    <name type="scientific">Nitrospira moscoviensis</name>
    <dbReference type="NCBI Taxonomy" id="42253"/>
    <lineage>
        <taxon>Bacteria</taxon>
        <taxon>Pseudomonadati</taxon>
        <taxon>Nitrospirota</taxon>
        <taxon>Nitrospiria</taxon>
        <taxon>Nitrospirales</taxon>
        <taxon>Nitrospiraceae</taxon>
        <taxon>Nitrospira</taxon>
    </lineage>
</organism>
<dbReference type="OrthoDB" id="9789407at2"/>
<dbReference type="EMBL" id="CP011801">
    <property type="protein sequence ID" value="ALA56731.1"/>
    <property type="molecule type" value="Genomic_DNA"/>
</dbReference>
<dbReference type="InterPro" id="IPR007607">
    <property type="entry name" value="BacA/B"/>
</dbReference>
<dbReference type="Proteomes" id="UP000069205">
    <property type="component" value="Chromosome"/>
</dbReference>
<dbReference type="RefSeq" id="WP_053378174.1">
    <property type="nucleotide sequence ID" value="NZ_CP011801.1"/>
</dbReference>
<dbReference type="STRING" id="42253.NITMOv2_0292"/>
<evidence type="ECO:0000313" key="4">
    <source>
        <dbReference type="Proteomes" id="UP000069205"/>
    </source>
</evidence>
<proteinExistence type="inferred from homology"/>
<protein>
    <recommendedName>
        <fullName evidence="5">Polymer-forming cytoskeletal protein</fullName>
    </recommendedName>
</protein>
<comment type="similarity">
    <text evidence="1">Belongs to the bactofilin family.</text>
</comment>
<reference evidence="3 4" key="1">
    <citation type="journal article" date="2015" name="Proc. Natl. Acad. Sci. U.S.A.">
        <title>Expanded metabolic versatility of ubiquitous nitrite-oxidizing bacteria from the genus Nitrospira.</title>
        <authorList>
            <person name="Koch H."/>
            <person name="Lucker S."/>
            <person name="Albertsen M."/>
            <person name="Kitzinger K."/>
            <person name="Herbold C."/>
            <person name="Spieck E."/>
            <person name="Nielsen P.H."/>
            <person name="Wagner M."/>
            <person name="Daims H."/>
        </authorList>
    </citation>
    <scope>NUCLEOTIDE SEQUENCE [LARGE SCALE GENOMIC DNA]</scope>
    <source>
        <strain evidence="3 4">NSP M-1</strain>
    </source>
</reference>
<dbReference type="PATRIC" id="fig|42253.5.peg.282"/>
<sequence length="165" mass="17557">MWKQDKQDGKRSDEIEVEDNGSPAQSTRPETGEDVSAFVGKGVEFKGTITYNGTVRIDGFLDGEIHTEGVLLVGEEAVITAKVTAGTIVCKGKITGDINAKEKIKLRAPAVINGGVKTPMLSIEEGVLFNGTLEMVQGVRDAQREAQLHPIGVAGTQPAVRRVNG</sequence>
<evidence type="ECO:0000256" key="1">
    <source>
        <dbReference type="ARBA" id="ARBA00044755"/>
    </source>
</evidence>
<dbReference type="AlphaFoldDB" id="A0A0K2G6Y0"/>
<feature type="region of interest" description="Disordered" evidence="2">
    <location>
        <begin position="1"/>
        <end position="35"/>
    </location>
</feature>
<dbReference type="KEGG" id="nmv:NITMOv2_0292"/>
<gene>
    <name evidence="3" type="ORF">NITMOv2_0292</name>
</gene>
<dbReference type="PANTHER" id="PTHR35024:SF4">
    <property type="entry name" value="POLYMER-FORMING CYTOSKELETAL PROTEIN"/>
    <property type="match status" value="1"/>
</dbReference>
<dbReference type="Pfam" id="PF04519">
    <property type="entry name" value="Bactofilin"/>
    <property type="match status" value="1"/>
</dbReference>
<evidence type="ECO:0008006" key="5">
    <source>
        <dbReference type="Google" id="ProtNLM"/>
    </source>
</evidence>
<accession>A0A0K2G6Y0</accession>
<keyword evidence="4" id="KW-1185">Reference proteome</keyword>
<dbReference type="PANTHER" id="PTHR35024">
    <property type="entry name" value="HYPOTHETICAL CYTOSOLIC PROTEIN"/>
    <property type="match status" value="1"/>
</dbReference>
<evidence type="ECO:0000256" key="2">
    <source>
        <dbReference type="SAM" id="MobiDB-lite"/>
    </source>
</evidence>